<proteinExistence type="inferred from homology"/>
<dbReference type="InterPro" id="IPR001959">
    <property type="entry name" value="Transposase"/>
</dbReference>
<sequence>IPETAEVKTLNITKEAGKWFACFSFEFEALKEPEQDLSNAVGIDLGLIDFFYPSIGSPVKVPKYMRKKEKLLKRQQTKLSHTQKRTEKYYRVLKSLQKIHYRIKCQRNDFLHKEANKLLASHNLIVHENLNIRMMIRRPKPIRDKECGEYLPNGAKRQSGMNKSISDVGWGKFLNILNYKANEEGKKIVGINPYMTSQTCSNCYEIVKKSLSTRTHQCPKCGFSAPRDLNAAYNILRLGLESLGLEFVMPSITGAA</sequence>
<dbReference type="NCBIfam" id="NF040570">
    <property type="entry name" value="guided_TnpB"/>
    <property type="match status" value="1"/>
</dbReference>
<evidence type="ECO:0000256" key="1">
    <source>
        <dbReference type="ARBA" id="ARBA00008761"/>
    </source>
</evidence>
<organism evidence="7 8">
    <name type="scientific">SAR324 cluster bacterium</name>
    <dbReference type="NCBI Taxonomy" id="2024889"/>
    <lineage>
        <taxon>Bacteria</taxon>
        <taxon>Deltaproteobacteria</taxon>
        <taxon>SAR324 cluster</taxon>
    </lineage>
</organism>
<dbReference type="Pfam" id="PF01385">
    <property type="entry name" value="OrfB_IS605"/>
    <property type="match status" value="1"/>
</dbReference>
<feature type="domain" description="Cas12f1-like TNB" evidence="6">
    <location>
        <begin position="170"/>
        <end position="235"/>
    </location>
</feature>
<evidence type="ECO:0000259" key="6">
    <source>
        <dbReference type="Pfam" id="PF07282"/>
    </source>
</evidence>
<keyword evidence="4" id="KW-0233">DNA recombination</keyword>
<accession>A0A2A4T7C7</accession>
<evidence type="ECO:0000256" key="2">
    <source>
        <dbReference type="ARBA" id="ARBA00022578"/>
    </source>
</evidence>
<dbReference type="Proteomes" id="UP000218113">
    <property type="component" value="Unassembled WGS sequence"/>
</dbReference>
<comment type="similarity">
    <text evidence="1">In the C-terminal section; belongs to the transposase 35 family.</text>
</comment>
<protein>
    <submittedName>
        <fullName evidence="7">Transposase</fullName>
    </submittedName>
</protein>
<comment type="caution">
    <text evidence="7">The sequence shown here is derived from an EMBL/GenBank/DDBJ whole genome shotgun (WGS) entry which is preliminary data.</text>
</comment>
<keyword evidence="3" id="KW-0238">DNA-binding</keyword>
<dbReference type="Pfam" id="PF07282">
    <property type="entry name" value="Cas12f1-like_TNB"/>
    <property type="match status" value="1"/>
</dbReference>
<gene>
    <name evidence="7" type="ORF">COB67_05250</name>
</gene>
<reference evidence="8" key="1">
    <citation type="submission" date="2017-08" db="EMBL/GenBank/DDBJ databases">
        <title>A dynamic microbial community with high functional redundancy inhabits the cold, oxic subseafloor aquifer.</title>
        <authorList>
            <person name="Tully B.J."/>
            <person name="Wheat C.G."/>
            <person name="Glazer B.T."/>
            <person name="Huber J.A."/>
        </authorList>
    </citation>
    <scope>NUCLEOTIDE SEQUENCE [LARGE SCALE GENOMIC DNA]</scope>
</reference>
<evidence type="ECO:0000256" key="4">
    <source>
        <dbReference type="ARBA" id="ARBA00023172"/>
    </source>
</evidence>
<name>A0A2A4T7C7_9DELT</name>
<dbReference type="AlphaFoldDB" id="A0A2A4T7C7"/>
<dbReference type="GO" id="GO:0006310">
    <property type="term" value="P:DNA recombination"/>
    <property type="evidence" value="ECO:0007669"/>
    <property type="project" value="UniProtKB-KW"/>
</dbReference>
<dbReference type="EMBL" id="NVSR01000023">
    <property type="protein sequence ID" value="PCI28897.1"/>
    <property type="molecule type" value="Genomic_DNA"/>
</dbReference>
<feature type="non-terminal residue" evidence="7">
    <location>
        <position position="1"/>
    </location>
</feature>
<evidence type="ECO:0000256" key="3">
    <source>
        <dbReference type="ARBA" id="ARBA00023125"/>
    </source>
</evidence>
<feature type="domain" description="Probable transposase IS891/IS1136/IS1341" evidence="5">
    <location>
        <begin position="32"/>
        <end position="136"/>
    </location>
</feature>
<evidence type="ECO:0000313" key="8">
    <source>
        <dbReference type="Proteomes" id="UP000218113"/>
    </source>
</evidence>
<keyword evidence="2" id="KW-0815">Transposition</keyword>
<dbReference type="GO" id="GO:0003677">
    <property type="term" value="F:DNA binding"/>
    <property type="evidence" value="ECO:0007669"/>
    <property type="project" value="UniProtKB-KW"/>
</dbReference>
<dbReference type="InterPro" id="IPR010095">
    <property type="entry name" value="Cas12f1-like_TNB"/>
</dbReference>
<evidence type="ECO:0000259" key="5">
    <source>
        <dbReference type="Pfam" id="PF01385"/>
    </source>
</evidence>
<dbReference type="GO" id="GO:0032196">
    <property type="term" value="P:transposition"/>
    <property type="evidence" value="ECO:0007669"/>
    <property type="project" value="UniProtKB-KW"/>
</dbReference>
<evidence type="ECO:0000313" key="7">
    <source>
        <dbReference type="EMBL" id="PCI28897.1"/>
    </source>
</evidence>